<gene>
    <name evidence="2" type="ORF">BDP27DRAFT_1427726</name>
</gene>
<dbReference type="OrthoDB" id="3186724at2759"/>
<evidence type="ECO:0000313" key="2">
    <source>
        <dbReference type="EMBL" id="KAF9062590.1"/>
    </source>
</evidence>
<keyword evidence="3" id="KW-1185">Reference proteome</keyword>
<feature type="compositionally biased region" description="Polar residues" evidence="1">
    <location>
        <begin position="124"/>
        <end position="134"/>
    </location>
</feature>
<name>A0A9P5PIA5_9AGAR</name>
<protein>
    <submittedName>
        <fullName evidence="2">Uncharacterized protein</fullName>
    </submittedName>
</protein>
<accession>A0A9P5PIA5</accession>
<reference evidence="2" key="1">
    <citation type="submission" date="2020-11" db="EMBL/GenBank/DDBJ databases">
        <authorList>
            <consortium name="DOE Joint Genome Institute"/>
            <person name="Ahrendt S."/>
            <person name="Riley R."/>
            <person name="Andreopoulos W."/>
            <person name="Labutti K."/>
            <person name="Pangilinan J."/>
            <person name="Ruiz-Duenas F.J."/>
            <person name="Barrasa J.M."/>
            <person name="Sanchez-Garcia M."/>
            <person name="Camarero S."/>
            <person name="Miyauchi S."/>
            <person name="Serrano A."/>
            <person name="Linde D."/>
            <person name="Babiker R."/>
            <person name="Drula E."/>
            <person name="Ayuso-Fernandez I."/>
            <person name="Pacheco R."/>
            <person name="Padilla G."/>
            <person name="Ferreira P."/>
            <person name="Barriuso J."/>
            <person name="Kellner H."/>
            <person name="Castanera R."/>
            <person name="Alfaro M."/>
            <person name="Ramirez L."/>
            <person name="Pisabarro A.G."/>
            <person name="Kuo A."/>
            <person name="Tritt A."/>
            <person name="Lipzen A."/>
            <person name="He G."/>
            <person name="Yan M."/>
            <person name="Ng V."/>
            <person name="Cullen D."/>
            <person name="Martin F."/>
            <person name="Rosso M.-N."/>
            <person name="Henrissat B."/>
            <person name="Hibbett D."/>
            <person name="Martinez A.T."/>
            <person name="Grigoriev I.V."/>
        </authorList>
    </citation>
    <scope>NUCLEOTIDE SEQUENCE</scope>
    <source>
        <strain evidence="2">AH 40177</strain>
    </source>
</reference>
<dbReference type="Proteomes" id="UP000772434">
    <property type="component" value="Unassembled WGS sequence"/>
</dbReference>
<organism evidence="2 3">
    <name type="scientific">Rhodocollybia butyracea</name>
    <dbReference type="NCBI Taxonomy" id="206335"/>
    <lineage>
        <taxon>Eukaryota</taxon>
        <taxon>Fungi</taxon>
        <taxon>Dikarya</taxon>
        <taxon>Basidiomycota</taxon>
        <taxon>Agaricomycotina</taxon>
        <taxon>Agaricomycetes</taxon>
        <taxon>Agaricomycetidae</taxon>
        <taxon>Agaricales</taxon>
        <taxon>Marasmiineae</taxon>
        <taxon>Omphalotaceae</taxon>
        <taxon>Rhodocollybia</taxon>
    </lineage>
</organism>
<proteinExistence type="predicted"/>
<evidence type="ECO:0000256" key="1">
    <source>
        <dbReference type="SAM" id="MobiDB-lite"/>
    </source>
</evidence>
<dbReference type="EMBL" id="JADNRY010000167">
    <property type="protein sequence ID" value="KAF9062590.1"/>
    <property type="molecule type" value="Genomic_DNA"/>
</dbReference>
<feature type="region of interest" description="Disordered" evidence="1">
    <location>
        <begin position="116"/>
        <end position="223"/>
    </location>
</feature>
<dbReference type="AlphaFoldDB" id="A0A9P5PIA5"/>
<feature type="compositionally biased region" description="Polar residues" evidence="1">
    <location>
        <begin position="171"/>
        <end position="190"/>
    </location>
</feature>
<comment type="caution">
    <text evidence="2">The sequence shown here is derived from an EMBL/GenBank/DDBJ whole genome shotgun (WGS) entry which is preliminary data.</text>
</comment>
<evidence type="ECO:0000313" key="3">
    <source>
        <dbReference type="Proteomes" id="UP000772434"/>
    </source>
</evidence>
<sequence length="298" mass="32238">MAETRPVTKGSPKTGPKIGTRWKVIKSIHKAILGAKQKTYPGISGWNYDDEHGFGVTEVNEDAWKSFSAQHSIFKPFKTRGWDLFDKVHDILPPTARGKYVYNGSRAQAAHAPVPFAPEFEGQDSPQASQAFESEQNRSSPSRSPTPAPETPATGRVLPSSQIFGPPIMTPGQSVASVSSHTPGSLTTPTLALKRAGPGMDPDDFESPWSGSKRTKLTGPEALNNISRSIDNVGNAIQESLPAPKQSSAVSPAKKAGIAWDLARKDRDAAFCFRCLYALDDERGDIAYALLNPNSLYF</sequence>